<dbReference type="Pfam" id="PF02562">
    <property type="entry name" value="PhoH"/>
    <property type="match status" value="1"/>
</dbReference>
<evidence type="ECO:0000256" key="1">
    <source>
        <dbReference type="ARBA" id="ARBA00004496"/>
    </source>
</evidence>
<evidence type="ECO:0000256" key="4">
    <source>
        <dbReference type="ARBA" id="ARBA00022741"/>
    </source>
</evidence>
<gene>
    <name evidence="8" type="ORF">A2Y75_04630</name>
</gene>
<feature type="domain" description="PhoH-like protein" evidence="7">
    <location>
        <begin position="115"/>
        <end position="318"/>
    </location>
</feature>
<evidence type="ECO:0000256" key="6">
    <source>
        <dbReference type="ARBA" id="ARBA00039970"/>
    </source>
</evidence>
<accession>A0A1F2WGP8</accession>
<dbReference type="SUPFAM" id="SSF52540">
    <property type="entry name" value="P-loop containing nucleoside triphosphate hydrolases"/>
    <property type="match status" value="1"/>
</dbReference>
<evidence type="ECO:0000256" key="2">
    <source>
        <dbReference type="ARBA" id="ARBA00010393"/>
    </source>
</evidence>
<dbReference type="STRING" id="1797197.A2Y75_04630"/>
<dbReference type="InterPro" id="IPR003714">
    <property type="entry name" value="PhoH"/>
</dbReference>
<evidence type="ECO:0000313" key="9">
    <source>
        <dbReference type="Proteomes" id="UP000177876"/>
    </source>
</evidence>
<evidence type="ECO:0000256" key="3">
    <source>
        <dbReference type="ARBA" id="ARBA00022490"/>
    </source>
</evidence>
<dbReference type="AlphaFoldDB" id="A0A1F2WGP8"/>
<dbReference type="InterPro" id="IPR027417">
    <property type="entry name" value="P-loop_NTPase"/>
</dbReference>
<evidence type="ECO:0000259" key="7">
    <source>
        <dbReference type="Pfam" id="PF02562"/>
    </source>
</evidence>
<keyword evidence="5" id="KW-0067">ATP-binding</keyword>
<comment type="similarity">
    <text evidence="2">Belongs to the PhoH family.</text>
</comment>
<dbReference type="PANTHER" id="PTHR30473:SF1">
    <property type="entry name" value="PHOH-LIKE PROTEIN"/>
    <property type="match status" value="1"/>
</dbReference>
<dbReference type="GO" id="GO:0005524">
    <property type="term" value="F:ATP binding"/>
    <property type="evidence" value="ECO:0007669"/>
    <property type="project" value="UniProtKB-KW"/>
</dbReference>
<comment type="caution">
    <text evidence="8">The sequence shown here is derived from an EMBL/GenBank/DDBJ whole genome shotgun (WGS) entry which is preliminary data.</text>
</comment>
<dbReference type="EMBL" id="MELK01000050">
    <property type="protein sequence ID" value="OFW56000.1"/>
    <property type="molecule type" value="Genomic_DNA"/>
</dbReference>
<proteinExistence type="inferred from homology"/>
<keyword evidence="4" id="KW-0547">Nucleotide-binding</keyword>
<sequence length="329" mass="37175">MKTSKISTNEVKILVPGHQPMVNLLGERDELLKIIEKEFNSTIMVRGNEITIYGDEAELEIIGDLFEELLTLLSSGMALNVESVEKAIEMMREEGELNPTEVFTDIIISRRGKIIRPKTPNQKRYIEAIRKKTIVFSIGPAGTGKTYLAMAMAVKALTTKQVGRIILTRPAVEAGEKLGFLPGDLYQKVDPYLRPLYDCLYEMLDLEKFTKYMDQGVIEVAPLAFMRGRTLNDSFIVLDEAQNTSPEQMKMFLTRLGFGSKAVVTGDITQIDLPGGQKSGMNVVREILTDIESIDFLYLDEKDVVRHKIVQEIVRAYKRYDDTRNNEPA</sequence>
<name>A0A1F2WGP8_9ACTN</name>
<dbReference type="FunFam" id="3.40.50.300:FF:000013">
    <property type="entry name" value="PhoH family ATPase"/>
    <property type="match status" value="1"/>
</dbReference>
<keyword evidence="3" id="KW-0963">Cytoplasm</keyword>
<dbReference type="InterPro" id="IPR051451">
    <property type="entry name" value="PhoH2-like"/>
</dbReference>
<reference evidence="8 9" key="1">
    <citation type="journal article" date="2016" name="Nat. Commun.">
        <title>Thousands of microbial genomes shed light on interconnected biogeochemical processes in an aquifer system.</title>
        <authorList>
            <person name="Anantharaman K."/>
            <person name="Brown C.T."/>
            <person name="Hug L.A."/>
            <person name="Sharon I."/>
            <person name="Castelle C.J."/>
            <person name="Probst A.J."/>
            <person name="Thomas B.C."/>
            <person name="Singh A."/>
            <person name="Wilkins M.J."/>
            <person name="Karaoz U."/>
            <person name="Brodie E.L."/>
            <person name="Williams K.H."/>
            <person name="Hubbard S.S."/>
            <person name="Banfield J.F."/>
        </authorList>
    </citation>
    <scope>NUCLEOTIDE SEQUENCE [LARGE SCALE GENOMIC DNA]</scope>
</reference>
<protein>
    <recommendedName>
        <fullName evidence="6">PhoH-like protein</fullName>
    </recommendedName>
</protein>
<evidence type="ECO:0000313" key="8">
    <source>
        <dbReference type="EMBL" id="OFW56000.1"/>
    </source>
</evidence>
<organism evidence="8 9">
    <name type="scientific">Candidatus Solincola sediminis</name>
    <dbReference type="NCBI Taxonomy" id="1797199"/>
    <lineage>
        <taxon>Bacteria</taxon>
        <taxon>Bacillati</taxon>
        <taxon>Actinomycetota</taxon>
        <taxon>Candidatus Geothermincolia</taxon>
        <taxon>Candidatus Geothermincolales</taxon>
        <taxon>Candidatus Geothermincolaceae</taxon>
        <taxon>Candidatus Solincola</taxon>
    </lineage>
</organism>
<comment type="subcellular location">
    <subcellularLocation>
        <location evidence="1">Cytoplasm</location>
    </subcellularLocation>
</comment>
<dbReference type="Gene3D" id="3.40.50.300">
    <property type="entry name" value="P-loop containing nucleotide triphosphate hydrolases"/>
    <property type="match status" value="1"/>
</dbReference>
<dbReference type="Proteomes" id="UP000177876">
    <property type="component" value="Unassembled WGS sequence"/>
</dbReference>
<evidence type="ECO:0000256" key="5">
    <source>
        <dbReference type="ARBA" id="ARBA00022840"/>
    </source>
</evidence>
<dbReference type="GO" id="GO:0005829">
    <property type="term" value="C:cytosol"/>
    <property type="evidence" value="ECO:0007669"/>
    <property type="project" value="TreeGrafter"/>
</dbReference>
<dbReference type="PANTHER" id="PTHR30473">
    <property type="entry name" value="PROTEIN PHOH"/>
    <property type="match status" value="1"/>
</dbReference>